<feature type="region of interest" description="Disordered" evidence="1">
    <location>
        <begin position="1"/>
        <end position="21"/>
    </location>
</feature>
<feature type="region of interest" description="Disordered" evidence="1">
    <location>
        <begin position="74"/>
        <end position="159"/>
    </location>
</feature>
<organism evidence="2 3">
    <name type="scientific">Aureobasidium namibiae CBS 147.97</name>
    <dbReference type="NCBI Taxonomy" id="1043004"/>
    <lineage>
        <taxon>Eukaryota</taxon>
        <taxon>Fungi</taxon>
        <taxon>Dikarya</taxon>
        <taxon>Ascomycota</taxon>
        <taxon>Pezizomycotina</taxon>
        <taxon>Dothideomycetes</taxon>
        <taxon>Dothideomycetidae</taxon>
        <taxon>Dothideales</taxon>
        <taxon>Saccotheciaceae</taxon>
        <taxon>Aureobasidium</taxon>
    </lineage>
</organism>
<evidence type="ECO:0000313" key="2">
    <source>
        <dbReference type="EMBL" id="KEQ71666.1"/>
    </source>
</evidence>
<reference evidence="2 3" key="1">
    <citation type="journal article" date="2014" name="BMC Genomics">
        <title>Genome sequencing of four Aureobasidium pullulans varieties: biotechnological potential, stress tolerance, and description of new species.</title>
        <authorList>
            <person name="Gostin Ar C."/>
            <person name="Ohm R.A."/>
            <person name="Kogej T."/>
            <person name="Sonjak S."/>
            <person name="Turk M."/>
            <person name="Zajc J."/>
            <person name="Zalar P."/>
            <person name="Grube M."/>
            <person name="Sun H."/>
            <person name="Han J."/>
            <person name="Sharma A."/>
            <person name="Chiniquy J."/>
            <person name="Ngan C.Y."/>
            <person name="Lipzen A."/>
            <person name="Barry K."/>
            <person name="Grigoriev I.V."/>
            <person name="Gunde-Cimerman N."/>
        </authorList>
    </citation>
    <scope>NUCLEOTIDE SEQUENCE [LARGE SCALE GENOMIC DNA]</scope>
    <source>
        <strain evidence="2 3">CBS 147.97</strain>
    </source>
</reference>
<gene>
    <name evidence="2" type="ORF">M436DRAFT_83273</name>
</gene>
<dbReference type="OrthoDB" id="10057496at2759"/>
<dbReference type="HOGENOM" id="CLU_841929_0_0_1"/>
<proteinExistence type="predicted"/>
<feature type="compositionally biased region" description="Low complexity" evidence="1">
    <location>
        <begin position="87"/>
        <end position="159"/>
    </location>
</feature>
<dbReference type="STRING" id="1043004.A0A074XAN1"/>
<dbReference type="GeneID" id="25417150"/>
<feature type="compositionally biased region" description="Polar residues" evidence="1">
    <location>
        <begin position="76"/>
        <end position="85"/>
    </location>
</feature>
<sequence>MGRPVPYTWKPESYRPVAPAPPPPMPVLLPIPVLITPCVVAPARVPAPLEGVKVAGSDTAAKGKEMVVVETKMKVSGTSSKTVTKIASKPASAKAESKASSKVPSKAPSKAPSKVPSRVPSKAPSAAKAPSTAKPPAKPASAAPANSTAPSSKKSSTPCAAKTSAAIVTAKTIVSVSTAVSKNLPSVAPSTAVSAASTKPSASQKATKTKALTAPTPPLPGMKLMYAKHHTCLHVLRAKVWEACCPRAKSLVAKTFFVPCNTTAAELMEQLLGKQAAEGWALTEVVEKGDGEWYKGGTVVWGDAKAEQGVRGLGWTEMRGGERPPVWVVLHEV</sequence>
<protein>
    <submittedName>
        <fullName evidence="2">Uncharacterized protein</fullName>
    </submittedName>
</protein>
<dbReference type="Proteomes" id="UP000027730">
    <property type="component" value="Unassembled WGS sequence"/>
</dbReference>
<dbReference type="EMBL" id="KL584713">
    <property type="protein sequence ID" value="KEQ71666.1"/>
    <property type="molecule type" value="Genomic_DNA"/>
</dbReference>
<evidence type="ECO:0000313" key="3">
    <source>
        <dbReference type="Proteomes" id="UP000027730"/>
    </source>
</evidence>
<evidence type="ECO:0000256" key="1">
    <source>
        <dbReference type="SAM" id="MobiDB-lite"/>
    </source>
</evidence>
<dbReference type="AlphaFoldDB" id="A0A074XAN1"/>
<keyword evidence="3" id="KW-1185">Reference proteome</keyword>
<name>A0A074XAN1_9PEZI</name>
<feature type="region of interest" description="Disordered" evidence="1">
    <location>
        <begin position="187"/>
        <end position="214"/>
    </location>
</feature>
<accession>A0A074XAN1</accession>
<dbReference type="RefSeq" id="XP_013426005.1">
    <property type="nucleotide sequence ID" value="XM_013570551.1"/>
</dbReference>